<dbReference type="InterPro" id="IPR022761">
    <property type="entry name" value="Fumarate_lyase_N"/>
</dbReference>
<proteinExistence type="predicted"/>
<protein>
    <recommendedName>
        <fullName evidence="1">Fumarate lyase N-terminal domain-containing protein</fullName>
    </recommendedName>
</protein>
<sequence>LLAPLFEGAKAHFVEAVRSINQAHLIMLRETQIISKTDAASIATALTEIDENLDVSSLQYTGEFEDYFFFVESELKKRLGADLAGALHTARSRNDMDHTVFKLVLTKKLDNFLDYLHLLASSLIETAKREKTTLIVAYTHGQPAQPSTFGHYLGAAIEVLLRDIERLHTARAALQKCPMGAAAITTSGFPIDRQRIAELLGFSAPLQNSYSCIAAVDYVTGLYSAMKLLF</sequence>
<dbReference type="GO" id="GO:0042450">
    <property type="term" value="P:L-arginine biosynthetic process via ornithine"/>
    <property type="evidence" value="ECO:0007669"/>
    <property type="project" value="InterPro"/>
</dbReference>
<dbReference type="InterPro" id="IPR024083">
    <property type="entry name" value="Fumarase/histidase_N"/>
</dbReference>
<dbReference type="InterPro" id="IPR008948">
    <property type="entry name" value="L-Aspartase-like"/>
</dbReference>
<dbReference type="PRINTS" id="PR00145">
    <property type="entry name" value="ARGSUCLYASE"/>
</dbReference>
<organism evidence="2">
    <name type="scientific">marine metagenome</name>
    <dbReference type="NCBI Taxonomy" id="408172"/>
    <lineage>
        <taxon>unclassified sequences</taxon>
        <taxon>metagenomes</taxon>
        <taxon>ecological metagenomes</taxon>
    </lineage>
</organism>
<dbReference type="EMBL" id="UINC01226883">
    <property type="protein sequence ID" value="SVE57558.1"/>
    <property type="molecule type" value="Genomic_DNA"/>
</dbReference>
<evidence type="ECO:0000313" key="2">
    <source>
        <dbReference type="EMBL" id="SVE57558.1"/>
    </source>
</evidence>
<evidence type="ECO:0000259" key="1">
    <source>
        <dbReference type="Pfam" id="PF00206"/>
    </source>
</evidence>
<feature type="non-terminal residue" evidence="2">
    <location>
        <position position="1"/>
    </location>
</feature>
<gene>
    <name evidence="2" type="ORF">METZ01_LOCUS510412</name>
</gene>
<reference evidence="2" key="1">
    <citation type="submission" date="2018-05" db="EMBL/GenBank/DDBJ databases">
        <authorList>
            <person name="Lanie J.A."/>
            <person name="Ng W.-L."/>
            <person name="Kazmierczak K.M."/>
            <person name="Andrzejewski T.M."/>
            <person name="Davidsen T.M."/>
            <person name="Wayne K.J."/>
            <person name="Tettelin H."/>
            <person name="Glass J.I."/>
            <person name="Rusch D."/>
            <person name="Podicherti R."/>
            <person name="Tsui H.-C.T."/>
            <person name="Winkler M.E."/>
        </authorList>
    </citation>
    <scope>NUCLEOTIDE SEQUENCE</scope>
</reference>
<feature type="domain" description="Fumarate lyase N-terminal" evidence="1">
    <location>
        <begin position="34"/>
        <end position="229"/>
    </location>
</feature>
<dbReference type="PRINTS" id="PR00149">
    <property type="entry name" value="FUMRATELYASE"/>
</dbReference>
<dbReference type="Pfam" id="PF00206">
    <property type="entry name" value="Lyase_1"/>
    <property type="match status" value="1"/>
</dbReference>
<dbReference type="GO" id="GO:0004056">
    <property type="term" value="F:argininosuccinate lyase activity"/>
    <property type="evidence" value="ECO:0007669"/>
    <property type="project" value="InterPro"/>
</dbReference>
<accession>A0A383EN85</accession>
<dbReference type="GO" id="GO:0005829">
    <property type="term" value="C:cytosol"/>
    <property type="evidence" value="ECO:0007669"/>
    <property type="project" value="TreeGrafter"/>
</dbReference>
<feature type="non-terminal residue" evidence="2">
    <location>
        <position position="230"/>
    </location>
</feature>
<dbReference type="SUPFAM" id="SSF48557">
    <property type="entry name" value="L-aspartase-like"/>
    <property type="match status" value="1"/>
</dbReference>
<dbReference type="PANTHER" id="PTHR43814:SF1">
    <property type="entry name" value="ARGININOSUCCINATE LYASE"/>
    <property type="match status" value="1"/>
</dbReference>
<name>A0A383EN85_9ZZZZ</name>
<dbReference type="AlphaFoldDB" id="A0A383EN85"/>
<dbReference type="InterPro" id="IPR000362">
    <property type="entry name" value="Fumarate_lyase_fam"/>
</dbReference>
<dbReference type="InterPro" id="IPR009049">
    <property type="entry name" value="Argininosuccinate_lyase"/>
</dbReference>
<dbReference type="Gene3D" id="1.10.275.10">
    <property type="entry name" value="Fumarase/aspartase (N-terminal domain)"/>
    <property type="match status" value="1"/>
</dbReference>
<dbReference type="Gene3D" id="1.20.200.10">
    <property type="entry name" value="Fumarase/aspartase (Central domain)"/>
    <property type="match status" value="1"/>
</dbReference>
<dbReference type="PANTHER" id="PTHR43814">
    <property type="entry name" value="ARGININOSUCCINATE LYASE"/>
    <property type="match status" value="1"/>
</dbReference>